<dbReference type="RefSeq" id="WP_099151946.1">
    <property type="nucleotide sequence ID" value="NZ_PDUD01000024.1"/>
</dbReference>
<name>A0A2D0N8T0_FLAN2</name>
<feature type="transmembrane region" description="Helical" evidence="1">
    <location>
        <begin position="12"/>
        <end position="31"/>
    </location>
</feature>
<keyword evidence="3" id="KW-1185">Reference proteome</keyword>
<keyword evidence="1" id="KW-0472">Membrane</keyword>
<proteinExistence type="predicted"/>
<reference evidence="2 3" key="1">
    <citation type="submission" date="2017-10" db="EMBL/GenBank/DDBJ databases">
        <title>The draft genome sequence of Lewinella nigricans NBRC 102662.</title>
        <authorList>
            <person name="Wang K."/>
        </authorList>
    </citation>
    <scope>NUCLEOTIDE SEQUENCE [LARGE SCALE GENOMIC DNA]</scope>
    <source>
        <strain evidence="2 3">NBRC 102662</strain>
    </source>
</reference>
<protein>
    <submittedName>
        <fullName evidence="2">Uncharacterized protein</fullName>
    </submittedName>
</protein>
<dbReference type="AlphaFoldDB" id="A0A2D0N8T0"/>
<evidence type="ECO:0000256" key="1">
    <source>
        <dbReference type="SAM" id="Phobius"/>
    </source>
</evidence>
<comment type="caution">
    <text evidence="2">The sequence shown here is derived from an EMBL/GenBank/DDBJ whole genome shotgun (WGS) entry which is preliminary data.</text>
</comment>
<organism evidence="2 3">
    <name type="scientific">Flavilitoribacter nigricans (strain ATCC 23147 / DSM 23189 / NBRC 102662 / NCIMB 1420 / SS-2)</name>
    <name type="common">Lewinella nigricans</name>
    <dbReference type="NCBI Taxonomy" id="1122177"/>
    <lineage>
        <taxon>Bacteria</taxon>
        <taxon>Pseudomonadati</taxon>
        <taxon>Bacteroidota</taxon>
        <taxon>Saprospiria</taxon>
        <taxon>Saprospirales</taxon>
        <taxon>Lewinellaceae</taxon>
        <taxon>Flavilitoribacter</taxon>
    </lineage>
</organism>
<keyword evidence="1" id="KW-1133">Transmembrane helix</keyword>
<dbReference type="OrthoDB" id="9828154at2"/>
<sequence length="377" mass="42715">MKNDYPRRRGGSSILNVLGFGFAVILMVGYLKNQGFDLIRSGSNERTEVFEARMYGSSESAKEKPTNIVVETDRSGDYDGRTYQNADAYRDRDTKSEPARKVSRMPRGNDWVNEFASVAVSQAVSRGVPAGLSLAVGLQHLEHGAVIISWSDFVEKVVDPLARAKQRASSDIRGSYFKYSANSDLWVEGLDALGKYKEKDLQAIMRQYALQAYDKQVRQAVISGTPVDDITAERAGYVAEEVTSHKREVERNRPRKEMVAIGGNAVDQVREKEEEAYYNEFVGREVAREIAKKKIQSGKYIGEEDMDQLIQETNQETESVVGNKLTFLGRKINRDHPEADEMLDITQKKNAAAREELYQQKLRENKLDSRSRRKHKD</sequence>
<evidence type="ECO:0000313" key="2">
    <source>
        <dbReference type="EMBL" id="PHN04887.1"/>
    </source>
</evidence>
<keyword evidence="1" id="KW-0812">Transmembrane</keyword>
<accession>A0A2D0N8T0</accession>
<dbReference type="EMBL" id="PDUD01000024">
    <property type="protein sequence ID" value="PHN04887.1"/>
    <property type="molecule type" value="Genomic_DNA"/>
</dbReference>
<evidence type="ECO:0000313" key="3">
    <source>
        <dbReference type="Proteomes" id="UP000223913"/>
    </source>
</evidence>
<gene>
    <name evidence="2" type="ORF">CRP01_20490</name>
</gene>
<dbReference type="Proteomes" id="UP000223913">
    <property type="component" value="Unassembled WGS sequence"/>
</dbReference>